<feature type="transmembrane region" description="Helical" evidence="6">
    <location>
        <begin position="224"/>
        <end position="245"/>
    </location>
</feature>
<sequence length="381" mass="42717">MGAQISKRISGDGARASISEAAAGNIQYTAELSSYEAACRVDPEIQTFDAVLQQRTSNIICDLAANVQLRSLSFGTLREVTGSLLEMNQDVVRVVLDCKKDIWKSPELFELVEEYFENSLRILDFCRALEKCLKNTRDSQIILHLALQHFDEEEVAGAVDGKTKYEKTLEELRHFKAKGDPFTDDFFQAFQMVYIQQLSMLEKLHHKMNKLDKKIKSVGTWRKVSCIIFASAFAALLICSIVAAIVAAPPIAAALAAATSIPLGSMGKWFDSLWNNYQDALKAQKGLITSMQAGTFVVITDLDDIRILVNRLEDLISTLLENAEFVFKDDEAVRYGIEEIRKKTTVFMKSVEDLVKQADQCSRDIGRARTVVLQRIINQSK</sequence>
<comment type="caution">
    <text evidence="7">The sequence shown here is derived from an EMBL/GenBank/DDBJ whole genome shotgun (WGS) entry which is preliminary data.</text>
</comment>
<dbReference type="EMBL" id="JADCNM010000013">
    <property type="protein sequence ID" value="KAG0456376.1"/>
    <property type="molecule type" value="Genomic_DNA"/>
</dbReference>
<accession>A0A835PMK8</accession>
<keyword evidence="5 6" id="KW-0472">Membrane</keyword>
<organism evidence="7 9">
    <name type="scientific">Vanilla planifolia</name>
    <name type="common">Vanilla</name>
    <dbReference type="NCBI Taxonomy" id="51239"/>
    <lineage>
        <taxon>Eukaryota</taxon>
        <taxon>Viridiplantae</taxon>
        <taxon>Streptophyta</taxon>
        <taxon>Embryophyta</taxon>
        <taxon>Tracheophyta</taxon>
        <taxon>Spermatophyta</taxon>
        <taxon>Magnoliopsida</taxon>
        <taxon>Liliopsida</taxon>
        <taxon>Asparagales</taxon>
        <taxon>Orchidaceae</taxon>
        <taxon>Vanilloideae</taxon>
        <taxon>Vanilleae</taxon>
        <taxon>Vanilla</taxon>
    </lineage>
</organism>
<dbReference type="Proteomes" id="UP000636800">
    <property type="component" value="Chromosome 13"/>
</dbReference>
<dbReference type="InterPro" id="IPR007749">
    <property type="entry name" value="DUF677"/>
</dbReference>
<evidence type="ECO:0000313" key="9">
    <source>
        <dbReference type="Proteomes" id="UP000636800"/>
    </source>
</evidence>
<evidence type="ECO:0000313" key="7">
    <source>
        <dbReference type="EMBL" id="KAG0455205.1"/>
    </source>
</evidence>
<evidence type="ECO:0000256" key="1">
    <source>
        <dbReference type="ARBA" id="ARBA00004370"/>
    </source>
</evidence>
<evidence type="ECO:0000256" key="3">
    <source>
        <dbReference type="ARBA" id="ARBA00022692"/>
    </source>
</evidence>
<dbReference type="PANTHER" id="PTHR31113:SF3">
    <property type="entry name" value="UPF0496 PROTEIN 1"/>
    <property type="match status" value="1"/>
</dbReference>
<dbReference type="PANTHER" id="PTHR31113">
    <property type="entry name" value="UPF0496 PROTEIN 3-RELATED"/>
    <property type="match status" value="1"/>
</dbReference>
<evidence type="ECO:0000256" key="6">
    <source>
        <dbReference type="SAM" id="Phobius"/>
    </source>
</evidence>
<keyword evidence="3 6" id="KW-0812">Transmembrane</keyword>
<dbReference type="OrthoDB" id="679959at2759"/>
<evidence type="ECO:0000313" key="8">
    <source>
        <dbReference type="EMBL" id="KAG0456376.1"/>
    </source>
</evidence>
<evidence type="ECO:0000256" key="5">
    <source>
        <dbReference type="ARBA" id="ARBA00023136"/>
    </source>
</evidence>
<dbReference type="Proteomes" id="UP000639772">
    <property type="component" value="Chromosome 13"/>
</dbReference>
<name>A0A835PMK8_VANPL</name>
<dbReference type="EMBL" id="JADCNL010000013">
    <property type="protein sequence ID" value="KAG0455205.1"/>
    <property type="molecule type" value="Genomic_DNA"/>
</dbReference>
<proteinExistence type="inferred from homology"/>
<keyword evidence="9" id="KW-1185">Reference proteome</keyword>
<evidence type="ECO:0000256" key="2">
    <source>
        <dbReference type="ARBA" id="ARBA00009074"/>
    </source>
</evidence>
<keyword evidence="4 6" id="KW-1133">Transmembrane helix</keyword>
<dbReference type="Pfam" id="PF05055">
    <property type="entry name" value="DUF677"/>
    <property type="match status" value="1"/>
</dbReference>
<dbReference type="GO" id="GO:0016020">
    <property type="term" value="C:membrane"/>
    <property type="evidence" value="ECO:0007669"/>
    <property type="project" value="UniProtKB-SubCell"/>
</dbReference>
<protein>
    <submittedName>
        <fullName evidence="7">Uncharacterized protein</fullName>
    </submittedName>
</protein>
<evidence type="ECO:0000256" key="4">
    <source>
        <dbReference type="ARBA" id="ARBA00022989"/>
    </source>
</evidence>
<comment type="subcellular location">
    <subcellularLocation>
        <location evidence="1">Membrane</location>
    </subcellularLocation>
</comment>
<reference evidence="9 10" key="1">
    <citation type="journal article" date="2020" name="Nat. Food">
        <title>A phased Vanilla planifolia genome enables genetic improvement of flavour and production.</title>
        <authorList>
            <person name="Hasing T."/>
            <person name="Tang H."/>
            <person name="Brym M."/>
            <person name="Khazi F."/>
            <person name="Huang T."/>
            <person name="Chambers A.H."/>
        </authorList>
    </citation>
    <scope>NUCLEOTIDE SEQUENCE [LARGE SCALE GENOMIC DNA]</scope>
    <source>
        <tissue evidence="7">Leaf</tissue>
    </source>
</reference>
<evidence type="ECO:0000313" key="10">
    <source>
        <dbReference type="Proteomes" id="UP000639772"/>
    </source>
</evidence>
<comment type="similarity">
    <text evidence="2">Belongs to the UPF0496 family.</text>
</comment>
<dbReference type="AlphaFoldDB" id="A0A835PMK8"/>
<gene>
    <name evidence="8" type="ORF">HPP92_024164</name>
    <name evidence="7" type="ORF">HPP92_024497</name>
</gene>